<dbReference type="AlphaFoldDB" id="A0A1M6IDC5"/>
<dbReference type="RefSeq" id="WP_073007715.1">
    <property type="nucleotide sequence ID" value="NZ_FQZO01000004.1"/>
</dbReference>
<dbReference type="CDD" id="cd04301">
    <property type="entry name" value="NAT_SF"/>
    <property type="match status" value="1"/>
</dbReference>
<evidence type="ECO:0000259" key="1">
    <source>
        <dbReference type="PROSITE" id="PS51186"/>
    </source>
</evidence>
<keyword evidence="3" id="KW-1185">Reference proteome</keyword>
<dbReference type="SUPFAM" id="SSF55729">
    <property type="entry name" value="Acyl-CoA N-acyltransferases (Nat)"/>
    <property type="match status" value="1"/>
</dbReference>
<dbReference type="OrthoDB" id="7863753at2"/>
<sequence length="169" mass="19200">MELKNIYTERLILIPFTYNIAKALASGSVKEVEELGLKTNSKWPRQDTMDVLPFIIKDFERNGQPTGFEGWMMVLKDNKTIIGDIGFKGTPDENGDVEIGYGIIEDEQGKGYGFEALKSMIDWAFSQDKVRAVKADCLINNAPSIRILEKVAMKEIKRDCSLVYWELLK</sequence>
<dbReference type="PROSITE" id="PS51186">
    <property type="entry name" value="GNAT"/>
    <property type="match status" value="1"/>
</dbReference>
<dbReference type="InterPro" id="IPR016181">
    <property type="entry name" value="Acyl_CoA_acyltransferase"/>
</dbReference>
<dbReference type="InterPro" id="IPR051531">
    <property type="entry name" value="N-acetyltransferase"/>
</dbReference>
<keyword evidence="2" id="KW-0808">Transferase</keyword>
<dbReference type="STRING" id="1121298.SAMN05444401_2758"/>
<dbReference type="Pfam" id="PF13302">
    <property type="entry name" value="Acetyltransf_3"/>
    <property type="match status" value="1"/>
</dbReference>
<dbReference type="EMBL" id="FQZO01000004">
    <property type="protein sequence ID" value="SHJ32403.1"/>
    <property type="molecule type" value="Genomic_DNA"/>
</dbReference>
<dbReference type="InterPro" id="IPR000182">
    <property type="entry name" value="GNAT_dom"/>
</dbReference>
<feature type="domain" description="N-acetyltransferase" evidence="1">
    <location>
        <begin position="27"/>
        <end position="169"/>
    </location>
</feature>
<name>A0A1M6IDC5_9CLOT</name>
<evidence type="ECO:0000313" key="3">
    <source>
        <dbReference type="Proteomes" id="UP000184080"/>
    </source>
</evidence>
<dbReference type="Proteomes" id="UP000184080">
    <property type="component" value="Unassembled WGS sequence"/>
</dbReference>
<dbReference type="PANTHER" id="PTHR43792">
    <property type="entry name" value="GNAT FAMILY, PUTATIVE (AFU_ORTHOLOGUE AFUA_3G00765)-RELATED-RELATED"/>
    <property type="match status" value="1"/>
</dbReference>
<gene>
    <name evidence="2" type="ORF">SAMN05444401_2758</name>
</gene>
<evidence type="ECO:0000313" key="2">
    <source>
        <dbReference type="EMBL" id="SHJ32403.1"/>
    </source>
</evidence>
<proteinExistence type="predicted"/>
<reference evidence="2 3" key="1">
    <citation type="submission" date="2016-11" db="EMBL/GenBank/DDBJ databases">
        <authorList>
            <person name="Jaros S."/>
            <person name="Januszkiewicz K."/>
            <person name="Wedrychowicz H."/>
        </authorList>
    </citation>
    <scope>NUCLEOTIDE SEQUENCE [LARGE SCALE GENOMIC DNA]</scope>
    <source>
        <strain evidence="2 3">DSM 21864</strain>
    </source>
</reference>
<accession>A0A1M6IDC5</accession>
<dbReference type="PANTHER" id="PTHR43792:SF13">
    <property type="entry name" value="ACETYLTRANSFERASE"/>
    <property type="match status" value="1"/>
</dbReference>
<protein>
    <submittedName>
        <fullName evidence="2">Protein N-acetyltransferase, RimJ/RimL family</fullName>
    </submittedName>
</protein>
<dbReference type="Gene3D" id="3.40.630.30">
    <property type="match status" value="1"/>
</dbReference>
<organism evidence="2 3">
    <name type="scientific">Clostridium amylolyticum</name>
    <dbReference type="NCBI Taxonomy" id="1121298"/>
    <lineage>
        <taxon>Bacteria</taxon>
        <taxon>Bacillati</taxon>
        <taxon>Bacillota</taxon>
        <taxon>Clostridia</taxon>
        <taxon>Eubacteriales</taxon>
        <taxon>Clostridiaceae</taxon>
        <taxon>Clostridium</taxon>
    </lineage>
</organism>
<dbReference type="GO" id="GO:0016747">
    <property type="term" value="F:acyltransferase activity, transferring groups other than amino-acyl groups"/>
    <property type="evidence" value="ECO:0007669"/>
    <property type="project" value="InterPro"/>
</dbReference>